<name>A0A2R6QEV3_9APHY</name>
<dbReference type="Proteomes" id="UP000186601">
    <property type="component" value="Unassembled WGS sequence"/>
</dbReference>
<reference evidence="1 2" key="1">
    <citation type="submission" date="2018-02" db="EMBL/GenBank/DDBJ databases">
        <title>Genome sequence of the basidiomycete white-rot fungus Phlebia centrifuga.</title>
        <authorList>
            <person name="Granchi Z."/>
            <person name="Peng M."/>
            <person name="de Vries R.P."/>
            <person name="Hilden K."/>
            <person name="Makela M.R."/>
            <person name="Grigoriev I."/>
            <person name="Riley R."/>
        </authorList>
    </citation>
    <scope>NUCLEOTIDE SEQUENCE [LARGE SCALE GENOMIC DNA]</scope>
    <source>
        <strain evidence="1 2">FBCC195</strain>
    </source>
</reference>
<dbReference type="OrthoDB" id="2749588at2759"/>
<dbReference type="EMBL" id="MLYV02000357">
    <property type="protein sequence ID" value="PSS06825.1"/>
    <property type="molecule type" value="Genomic_DNA"/>
</dbReference>
<evidence type="ECO:0000313" key="2">
    <source>
        <dbReference type="Proteomes" id="UP000186601"/>
    </source>
</evidence>
<protein>
    <submittedName>
        <fullName evidence="1">Uncharacterized protein</fullName>
    </submittedName>
</protein>
<accession>A0A2R6QEV3</accession>
<comment type="caution">
    <text evidence="1">The sequence shown here is derived from an EMBL/GenBank/DDBJ whole genome shotgun (WGS) entry which is preliminary data.</text>
</comment>
<organism evidence="1 2">
    <name type="scientific">Hermanssonia centrifuga</name>
    <dbReference type="NCBI Taxonomy" id="98765"/>
    <lineage>
        <taxon>Eukaryota</taxon>
        <taxon>Fungi</taxon>
        <taxon>Dikarya</taxon>
        <taxon>Basidiomycota</taxon>
        <taxon>Agaricomycotina</taxon>
        <taxon>Agaricomycetes</taxon>
        <taxon>Polyporales</taxon>
        <taxon>Meruliaceae</taxon>
        <taxon>Hermanssonia</taxon>
    </lineage>
</organism>
<proteinExistence type="predicted"/>
<dbReference type="AlphaFoldDB" id="A0A2R6QEV3"/>
<sequence length="345" mass="37215">MSTYNLNISINPADIPPLKTAGYRLCIAKRVNGKYDVVWSGGAFNASNSFAWNAEFQVFGALKFQPGLQVKAATNPEDIKFGQSVLLDRYGVMESATGLPNTSGVFQVQNDYDPVCIGVNAKLGGAWSPIYLSQQPLASGVISLTPVEKVLIWFDTSSSTGTMLVDAVTNSVEVDFTGKTSQSVTYASDPNTPGDGGWVVDGSAVLPTTYNVDTDTFSLESPSAPLLGKLSALINHQNSVLLTVSASVQFVKPAEAQEFMQYALGKRPKGVQTWDFSVAGDIVRSKLEALNSQEARSDIKFLQDAYLGVLNSFQDSDYKEVTFEIRIHGYCGCHVFSLLGSHTES</sequence>
<gene>
    <name evidence="1" type="ORF">PHLCEN_2v3544</name>
</gene>
<evidence type="ECO:0000313" key="1">
    <source>
        <dbReference type="EMBL" id="PSS06825.1"/>
    </source>
</evidence>
<keyword evidence="2" id="KW-1185">Reference proteome</keyword>